<evidence type="ECO:0000313" key="3">
    <source>
        <dbReference type="EMBL" id="QQM97746.1"/>
    </source>
</evidence>
<dbReference type="GeneID" id="93824553"/>
<keyword evidence="1" id="KW-0472">Membrane</keyword>
<accession>A0A161WCT5</accession>
<gene>
    <name evidence="2" type="ORF">DD902_01710</name>
    <name evidence="4" type="ORF">DV961_03155</name>
    <name evidence="3" type="ORF">JGZ15_09750</name>
</gene>
<dbReference type="EMBL" id="QEIT01000010">
    <property type="protein sequence ID" value="PWZ76755.1"/>
    <property type="molecule type" value="Genomic_DNA"/>
</dbReference>
<dbReference type="EMBL" id="QQPC01000014">
    <property type="protein sequence ID" value="REA83303.1"/>
    <property type="molecule type" value="Genomic_DNA"/>
</dbReference>
<evidence type="ECO:0000313" key="2">
    <source>
        <dbReference type="EMBL" id="PWZ76755.1"/>
    </source>
</evidence>
<proteinExistence type="predicted"/>
<dbReference type="Proteomes" id="UP000595859">
    <property type="component" value="Chromosome"/>
</dbReference>
<evidence type="ECO:0000313" key="7">
    <source>
        <dbReference type="Proteomes" id="UP000595859"/>
    </source>
</evidence>
<reference evidence="2 5" key="1">
    <citation type="journal article" date="2018" name="Vet. Microbiol.">
        <title>Clonal diversity and geographic distribution of methicillin-resistant Staphylococcus pseudintermedius from Australian animals: Discovery of novel sequence types.</title>
        <authorList>
            <person name="Worthing K.A."/>
            <person name="Abraham S."/>
            <person name="Coombs G.W."/>
            <person name="Pang S."/>
            <person name="Saputra S."/>
            <person name="Jordan D."/>
            <person name="Trott D.J."/>
            <person name="Norris J.M."/>
        </authorList>
    </citation>
    <scope>NUCLEOTIDE SEQUENCE [LARGE SCALE GENOMIC DNA]</scope>
    <source>
        <strain evidence="2 5">ST525 1</strain>
    </source>
</reference>
<sequence length="67" mass="7690">MLKNRKERLTAAIISLIISIAFVVLDIFNIMTKESNTALILSISSLLVFWTFIVIDIYVLYKLKKEA</sequence>
<keyword evidence="1" id="KW-0812">Transmembrane</keyword>
<dbReference type="Proteomes" id="UP000256409">
    <property type="component" value="Unassembled WGS sequence"/>
</dbReference>
<dbReference type="Proteomes" id="UP000246800">
    <property type="component" value="Unassembled WGS sequence"/>
</dbReference>
<name>A0A161WCT5_STAPS</name>
<feature type="transmembrane region" description="Helical" evidence="1">
    <location>
        <begin position="38"/>
        <end position="61"/>
    </location>
</feature>
<evidence type="ECO:0000313" key="4">
    <source>
        <dbReference type="EMBL" id="REA83303.1"/>
    </source>
</evidence>
<dbReference type="OrthoDB" id="9961480at2"/>
<dbReference type="RefSeq" id="WP_014614559.1">
    <property type="nucleotide sequence ID" value="NZ_BAAFHP010000001.1"/>
</dbReference>
<evidence type="ECO:0000313" key="6">
    <source>
        <dbReference type="Proteomes" id="UP000256409"/>
    </source>
</evidence>
<protein>
    <submittedName>
        <fullName evidence="2">Uncharacterized protein</fullName>
    </submittedName>
</protein>
<feature type="transmembrane region" description="Helical" evidence="1">
    <location>
        <begin position="12"/>
        <end position="32"/>
    </location>
</feature>
<dbReference type="EMBL" id="CP066884">
    <property type="protein sequence ID" value="QQM97746.1"/>
    <property type="molecule type" value="Genomic_DNA"/>
</dbReference>
<organism evidence="2 5">
    <name type="scientific">Staphylococcus pseudintermedius</name>
    <dbReference type="NCBI Taxonomy" id="283734"/>
    <lineage>
        <taxon>Bacteria</taxon>
        <taxon>Bacillati</taxon>
        <taxon>Bacillota</taxon>
        <taxon>Bacilli</taxon>
        <taxon>Bacillales</taxon>
        <taxon>Staphylococcaceae</taxon>
        <taxon>Staphylococcus</taxon>
        <taxon>Staphylococcus intermedius group</taxon>
    </lineage>
</organism>
<evidence type="ECO:0000313" key="5">
    <source>
        <dbReference type="Proteomes" id="UP000246800"/>
    </source>
</evidence>
<keyword evidence="1" id="KW-1133">Transmembrane helix</keyword>
<dbReference type="AlphaFoldDB" id="A0A161WCT5"/>
<reference evidence="4" key="2">
    <citation type="journal article" date="2018" name="Vet. Microbiol.">
        <title>Methicillin-resistant staphylococci amongst veterinary personnel, personnel-owned pets, patients and the hospital environment of two small animal veterinary hospitals.</title>
        <authorList>
            <person name="Worthing K.A."/>
            <person name="Brown J."/>
            <person name="Gerber L."/>
            <person name="Abraham S."/>
            <person name="Trott D."/>
            <person name="Norris J.M."/>
        </authorList>
    </citation>
    <scope>NUCLEOTIDE SEQUENCE</scope>
    <source>
        <strain evidence="4">ST496-2</strain>
    </source>
</reference>
<reference evidence="6" key="3">
    <citation type="journal article" date="2018" name="Vet. Microbiol.">
        <title>Molecular epidemiology of methicillin-resistant staphylococci amongst veterinary personnel, personnel-owned pets, patients and the hospital environment of two companion animal veterinary hospitals.</title>
        <authorList>
            <person name="Worthing K.A."/>
            <person name="Brown J."/>
            <person name="Gerber L."/>
            <person name="Abraham S."/>
            <person name="Trott D."/>
            <person name="Norris J.M."/>
        </authorList>
    </citation>
    <scope>NUCLEOTIDE SEQUENCE [LARGE SCALE GENOMIC DNA]</scope>
    <source>
        <strain evidence="6">ST496-2</strain>
    </source>
</reference>
<dbReference type="eggNOG" id="ENOG50305TB">
    <property type="taxonomic scope" value="Bacteria"/>
</dbReference>
<evidence type="ECO:0000256" key="1">
    <source>
        <dbReference type="SAM" id="Phobius"/>
    </source>
</evidence>
<reference evidence="3 7" key="4">
    <citation type="submission" date="2020-12" db="EMBL/GenBank/DDBJ databases">
        <title>Whole genome sequencing and de novo assembly of Staphylococcus pseudintermedius: a novel pangenome approach to unravel pathogenesis of canine pyoderma.</title>
        <authorList>
            <person name="Ferrer L."/>
            <person name="Perez D."/>
            <person name="Fonticoba R."/>
            <person name="Vines J."/>
            <person name="Fabregas N."/>
            <person name="Madronero S."/>
            <person name="Meroni G."/>
            <person name="Martino P."/>
            <person name="Martinez S."/>
            <person name="Cusco A."/>
            <person name="Migura L."/>
            <person name="Francino O."/>
        </authorList>
    </citation>
    <scope>NUCLEOTIDE SEQUENCE [LARGE SCALE GENOMIC DNA]</scope>
    <source>
        <strain evidence="3 7">HSP080</strain>
    </source>
</reference>